<dbReference type="AlphaFoldDB" id="E1YBQ7"/>
<dbReference type="EMBL" id="FR695868">
    <property type="protein sequence ID" value="CBX28001.1"/>
    <property type="molecule type" value="Genomic_DNA"/>
</dbReference>
<protein>
    <submittedName>
        <fullName evidence="1">Uncharacterized protein</fullName>
    </submittedName>
</protein>
<reference evidence="1" key="1">
    <citation type="journal article" date="2011" name="Environ. Microbiol.">
        <title>Genomic insights into the metabolic potential of the polycyclic aromatic hydrocarbon degrading sulfate-reducing Deltaproteobacterium N47.</title>
        <authorList>
            <person name="Bergmann F."/>
            <person name="Selesi D."/>
            <person name="Weinmaier T."/>
            <person name="Tischler P."/>
            <person name="Rattei T."/>
            <person name="Meckenstock R.U."/>
        </authorList>
    </citation>
    <scope>NUCLEOTIDE SEQUENCE</scope>
</reference>
<evidence type="ECO:0000313" key="1">
    <source>
        <dbReference type="EMBL" id="CBX28001.1"/>
    </source>
</evidence>
<sequence>MFYSVIEKLRIKFISILDHGLKIRISGHDKMFAITSVLYYFYKKLFITMLNVN</sequence>
<accession>E1YBQ7</accession>
<gene>
    <name evidence="1" type="ORF">N47_G33250</name>
</gene>
<name>E1YBQ7_9BACT</name>
<proteinExistence type="predicted"/>
<organism evidence="1">
    <name type="scientific">uncultured Desulfobacterium sp</name>
    <dbReference type="NCBI Taxonomy" id="201089"/>
    <lineage>
        <taxon>Bacteria</taxon>
        <taxon>Pseudomonadati</taxon>
        <taxon>Thermodesulfobacteriota</taxon>
        <taxon>Desulfobacteria</taxon>
        <taxon>Desulfobacterales</taxon>
        <taxon>Desulfobacteriaceae</taxon>
        <taxon>Desulfobacterium</taxon>
        <taxon>environmental samples</taxon>
    </lineage>
</organism>